<sequence length="104" mass="11922">SSRSRLSTRMVPRLLRVLLRSISPRSPMCSLVKDLRSKEWEWLCTTLPQLLRISGREPIASPSWILSVTTLIRRPFTLVVPRVTLSARITCRCVTILLHRMAPS</sequence>
<feature type="non-terminal residue" evidence="1">
    <location>
        <position position="1"/>
    </location>
</feature>
<keyword evidence="2" id="KW-1185">Reference proteome</keyword>
<proteinExistence type="predicted"/>
<comment type="caution">
    <text evidence="1">The sequence shown here is derived from an EMBL/GenBank/DDBJ whole genome shotgun (WGS) entry which is preliminary data.</text>
</comment>
<dbReference type="Proteomes" id="UP000749646">
    <property type="component" value="Unassembled WGS sequence"/>
</dbReference>
<gene>
    <name evidence="1" type="ORF">BGZ65_001188</name>
</gene>
<reference evidence="1" key="1">
    <citation type="journal article" date="2020" name="Fungal Divers.">
        <title>Resolving the Mortierellaceae phylogeny through synthesis of multi-gene phylogenetics and phylogenomics.</title>
        <authorList>
            <person name="Vandepol N."/>
            <person name="Liber J."/>
            <person name="Desiro A."/>
            <person name="Na H."/>
            <person name="Kennedy M."/>
            <person name="Barry K."/>
            <person name="Grigoriev I.V."/>
            <person name="Miller A.N."/>
            <person name="O'Donnell K."/>
            <person name="Stajich J.E."/>
            <person name="Bonito G."/>
        </authorList>
    </citation>
    <scope>NUCLEOTIDE SEQUENCE</scope>
    <source>
        <strain evidence="1">MES-2147</strain>
    </source>
</reference>
<organism evidence="1 2">
    <name type="scientific">Modicella reniformis</name>
    <dbReference type="NCBI Taxonomy" id="1440133"/>
    <lineage>
        <taxon>Eukaryota</taxon>
        <taxon>Fungi</taxon>
        <taxon>Fungi incertae sedis</taxon>
        <taxon>Mucoromycota</taxon>
        <taxon>Mortierellomycotina</taxon>
        <taxon>Mortierellomycetes</taxon>
        <taxon>Mortierellales</taxon>
        <taxon>Mortierellaceae</taxon>
        <taxon>Modicella</taxon>
    </lineage>
</organism>
<feature type="non-terminal residue" evidence="1">
    <location>
        <position position="104"/>
    </location>
</feature>
<dbReference type="AlphaFoldDB" id="A0A9P6LR00"/>
<evidence type="ECO:0000313" key="2">
    <source>
        <dbReference type="Proteomes" id="UP000749646"/>
    </source>
</evidence>
<evidence type="ECO:0000313" key="1">
    <source>
        <dbReference type="EMBL" id="KAF9914414.1"/>
    </source>
</evidence>
<dbReference type="EMBL" id="JAAAHW010012419">
    <property type="protein sequence ID" value="KAF9914414.1"/>
    <property type="molecule type" value="Genomic_DNA"/>
</dbReference>
<accession>A0A9P6LR00</accession>
<name>A0A9P6LR00_9FUNG</name>
<protein>
    <submittedName>
        <fullName evidence="1">Uncharacterized protein</fullName>
    </submittedName>
</protein>